<dbReference type="EMBL" id="JAHLQT010028706">
    <property type="protein sequence ID" value="KAG7161919.1"/>
    <property type="molecule type" value="Genomic_DNA"/>
</dbReference>
<dbReference type="InterPro" id="IPR007484">
    <property type="entry name" value="Peptidase_M28"/>
</dbReference>
<sequence>MAVGVNYCCTVLLILGMATICLTQKTHLKYHLQHLTGERHPASPDTQQLLEARSYIKDQFRQYDLELVINHFNTTVVIKGQEKTITGENIVGVARGDADDSVLVVGADYDTTPQQSPLENNGGGVATMLEVARMYMNSTGPGRELKRRGTVLFVAFDLNTIEYAAAQPDERYGRPGAYYFLHQWLWPFLNQSSQKFVGAIILDSITKFNTKKMSQYLPSGFEKTFPAAHERIASMGNRGDFLAMYTRTSRTSHHLTSVITASYNEGSTKASPPRLQELPVVSGAPANSDTLSMFNHQAHFHFWTFQPSAEPLPLTAVLLTDTDIYRGSGEVCGPPCSAKEFLTPSRQLVLSHIASTLTNTLLQLQTEQGISDGSTGVALVPTLALTSSLVALMRLLH</sequence>
<feature type="chain" id="PRO_5035213422" evidence="3">
    <location>
        <begin position="24"/>
        <end position="397"/>
    </location>
</feature>
<evidence type="ECO:0000256" key="3">
    <source>
        <dbReference type="SAM" id="SignalP"/>
    </source>
</evidence>
<gene>
    <name evidence="5" type="ORF">Hamer_G019934</name>
</gene>
<dbReference type="AlphaFoldDB" id="A0A8J5JYW4"/>
<dbReference type="PANTHER" id="PTHR12147">
    <property type="entry name" value="METALLOPEPTIDASE M28 FAMILY MEMBER"/>
    <property type="match status" value="1"/>
</dbReference>
<proteinExistence type="inferred from homology"/>
<feature type="signal peptide" evidence="3">
    <location>
        <begin position="1"/>
        <end position="23"/>
    </location>
</feature>
<accession>A0A8J5JYW4</accession>
<dbReference type="InterPro" id="IPR045175">
    <property type="entry name" value="M28_fam"/>
</dbReference>
<organism evidence="5 6">
    <name type="scientific">Homarus americanus</name>
    <name type="common">American lobster</name>
    <dbReference type="NCBI Taxonomy" id="6706"/>
    <lineage>
        <taxon>Eukaryota</taxon>
        <taxon>Metazoa</taxon>
        <taxon>Ecdysozoa</taxon>
        <taxon>Arthropoda</taxon>
        <taxon>Crustacea</taxon>
        <taxon>Multicrustacea</taxon>
        <taxon>Malacostraca</taxon>
        <taxon>Eumalacostraca</taxon>
        <taxon>Eucarida</taxon>
        <taxon>Decapoda</taxon>
        <taxon>Pleocyemata</taxon>
        <taxon>Astacidea</taxon>
        <taxon>Nephropoidea</taxon>
        <taxon>Nephropidae</taxon>
        <taxon>Homarus</taxon>
    </lineage>
</organism>
<evidence type="ECO:0000313" key="6">
    <source>
        <dbReference type="Proteomes" id="UP000747542"/>
    </source>
</evidence>
<reference evidence="5" key="1">
    <citation type="journal article" date="2021" name="Sci. Adv.">
        <title>The American lobster genome reveals insights on longevity, neural, and immune adaptations.</title>
        <authorList>
            <person name="Polinski J.M."/>
            <person name="Zimin A.V."/>
            <person name="Clark K.F."/>
            <person name="Kohn A.B."/>
            <person name="Sadowski N."/>
            <person name="Timp W."/>
            <person name="Ptitsyn A."/>
            <person name="Khanna P."/>
            <person name="Romanova D.Y."/>
            <person name="Williams P."/>
            <person name="Greenwood S.J."/>
            <person name="Moroz L.L."/>
            <person name="Walt D.R."/>
            <person name="Bodnar A.G."/>
        </authorList>
    </citation>
    <scope>NUCLEOTIDE SEQUENCE</scope>
    <source>
        <strain evidence="5">GMGI-L3</strain>
    </source>
</reference>
<dbReference type="PANTHER" id="PTHR12147:SF26">
    <property type="entry name" value="PEPTIDASE M28 DOMAIN-CONTAINING PROTEIN"/>
    <property type="match status" value="1"/>
</dbReference>
<evidence type="ECO:0000313" key="5">
    <source>
        <dbReference type="EMBL" id="KAG7161919.1"/>
    </source>
</evidence>
<protein>
    <submittedName>
        <fullName evidence="5">Putative Peptidase family M28-like 1</fullName>
    </submittedName>
</protein>
<feature type="domain" description="Peptidase M28" evidence="4">
    <location>
        <begin position="89"/>
        <end position="217"/>
    </location>
</feature>
<evidence type="ECO:0000259" key="4">
    <source>
        <dbReference type="Pfam" id="PF04389"/>
    </source>
</evidence>
<comment type="cofactor">
    <cofactor evidence="1">
        <name>Zn(2+)</name>
        <dbReference type="ChEBI" id="CHEBI:29105"/>
    </cofactor>
</comment>
<evidence type="ECO:0000256" key="2">
    <source>
        <dbReference type="ARBA" id="ARBA00005634"/>
    </source>
</evidence>
<evidence type="ECO:0000256" key="1">
    <source>
        <dbReference type="ARBA" id="ARBA00001947"/>
    </source>
</evidence>
<keyword evidence="6" id="KW-1185">Reference proteome</keyword>
<dbReference type="Proteomes" id="UP000747542">
    <property type="component" value="Unassembled WGS sequence"/>
</dbReference>
<dbReference type="GO" id="GO:0006508">
    <property type="term" value="P:proteolysis"/>
    <property type="evidence" value="ECO:0007669"/>
    <property type="project" value="InterPro"/>
</dbReference>
<comment type="caution">
    <text evidence="5">The sequence shown here is derived from an EMBL/GenBank/DDBJ whole genome shotgun (WGS) entry which is preliminary data.</text>
</comment>
<keyword evidence="3" id="KW-0732">Signal</keyword>
<dbReference type="GO" id="GO:0008235">
    <property type="term" value="F:metalloexopeptidase activity"/>
    <property type="evidence" value="ECO:0007669"/>
    <property type="project" value="InterPro"/>
</dbReference>
<dbReference type="OrthoDB" id="6341206at2759"/>
<name>A0A8J5JYW4_HOMAM</name>
<dbReference type="Pfam" id="PF04389">
    <property type="entry name" value="Peptidase_M28"/>
    <property type="match status" value="1"/>
</dbReference>
<comment type="similarity">
    <text evidence="2">Belongs to the peptidase M28 family. M28B subfamily.</text>
</comment>